<keyword evidence="1" id="KW-0472">Membrane</keyword>
<dbReference type="GO" id="GO:0005886">
    <property type="term" value="C:plasma membrane"/>
    <property type="evidence" value="ECO:0007669"/>
    <property type="project" value="TreeGrafter"/>
</dbReference>
<feature type="transmembrane region" description="Helical" evidence="1">
    <location>
        <begin position="323"/>
        <end position="344"/>
    </location>
</feature>
<feature type="transmembrane region" description="Helical" evidence="1">
    <location>
        <begin position="147"/>
        <end position="165"/>
    </location>
</feature>
<keyword evidence="3" id="KW-1185">Reference proteome</keyword>
<feature type="transmembrane region" description="Helical" evidence="1">
    <location>
        <begin position="19"/>
        <end position="37"/>
    </location>
</feature>
<protein>
    <submittedName>
        <fullName evidence="2">Short-chain fatty acid transporter</fullName>
    </submittedName>
</protein>
<evidence type="ECO:0000313" key="3">
    <source>
        <dbReference type="Proteomes" id="UP000435357"/>
    </source>
</evidence>
<dbReference type="Proteomes" id="UP000435357">
    <property type="component" value="Unassembled WGS sequence"/>
</dbReference>
<feature type="transmembrane region" description="Helical" evidence="1">
    <location>
        <begin position="266"/>
        <end position="286"/>
    </location>
</feature>
<evidence type="ECO:0000256" key="1">
    <source>
        <dbReference type="SAM" id="Phobius"/>
    </source>
</evidence>
<keyword evidence="1" id="KW-0812">Transmembrane</keyword>
<reference evidence="2 3" key="1">
    <citation type="submission" date="2019-09" db="EMBL/GenBank/DDBJ databases">
        <title>Genomes of Cryomorphaceae.</title>
        <authorList>
            <person name="Bowman J.P."/>
        </authorList>
    </citation>
    <scope>NUCLEOTIDE SEQUENCE [LARGE SCALE GENOMIC DNA]</scope>
    <source>
        <strain evidence="2 3">KCTC 52047</strain>
    </source>
</reference>
<dbReference type="PANTHER" id="PTHR41983">
    <property type="entry name" value="SHORT-CHAIN FATTY ACID TRANSPORTER-RELATED"/>
    <property type="match status" value="1"/>
</dbReference>
<comment type="caution">
    <text evidence="2">The sequence shown here is derived from an EMBL/GenBank/DDBJ whole genome shotgun (WGS) entry which is preliminary data.</text>
</comment>
<feature type="transmembrane region" description="Helical" evidence="1">
    <location>
        <begin position="63"/>
        <end position="87"/>
    </location>
</feature>
<name>A0A6N6M6E2_9FLAO</name>
<gene>
    <name evidence="2" type="ORF">F3059_09645</name>
</gene>
<feature type="transmembrane region" description="Helical" evidence="1">
    <location>
        <begin position="108"/>
        <end position="135"/>
    </location>
</feature>
<dbReference type="AlphaFoldDB" id="A0A6N6M6E2"/>
<dbReference type="PANTHER" id="PTHR41983:SF2">
    <property type="entry name" value="SHORT-CHAIN FATTY ACID TRANSPORTER-RELATED"/>
    <property type="match status" value="1"/>
</dbReference>
<dbReference type="Pfam" id="PF02667">
    <property type="entry name" value="SCFA_trans"/>
    <property type="match status" value="1"/>
</dbReference>
<sequence length="464" mass="50635">MHLTDQFARLFKRLLPSPFAIAVILSVVTYLLALLFTDTGGNNVTEEQDPYWIELLFFWKDGLWNGGLMIFAMQMMLILVLGHTLALSKPVSQFIDRFLGACNTTAKAASIVAFFTILVGLFNWGLALIFGAVFARKVAEYAQRHQIRINYPVVGAAGYTGLLVWHGGFSGSSLIKVAEPGHLKSLVSDKLDSAMLAKVPESITFQETVFGNMNIVVSLAFLILIPAVLYIIGQNTKPEPLNLKISYKESEQEIIEGAEQIDHSKWSGILFGAIVLLTAILILFNLDNPFNFFTPNNINLLLLGLALVMHQSFHNFTKAVGDAISGAAGILIQFPLYFGIMGIMKDSGMVADISQFIANNAGSQSYPFFTFISAGLVNVFVPSGGGQWAIQGPIIIQAALDLDITFTKGIMAMAYGDQLTNMLQPFWALPLLGITGLKAKQILPFTLILMAVGFVICSAAIFLF</sequence>
<feature type="transmembrane region" description="Helical" evidence="1">
    <location>
        <begin position="215"/>
        <end position="233"/>
    </location>
</feature>
<evidence type="ECO:0000313" key="2">
    <source>
        <dbReference type="EMBL" id="KAB1063822.1"/>
    </source>
</evidence>
<dbReference type="OrthoDB" id="9342495at2"/>
<dbReference type="InterPro" id="IPR006160">
    <property type="entry name" value="SCFA_transpt_AtoE"/>
</dbReference>
<feature type="transmembrane region" description="Helical" evidence="1">
    <location>
        <begin position="442"/>
        <end position="463"/>
    </location>
</feature>
<dbReference type="EMBL" id="WACR01000007">
    <property type="protein sequence ID" value="KAB1063822.1"/>
    <property type="molecule type" value="Genomic_DNA"/>
</dbReference>
<dbReference type="RefSeq" id="WP_151168654.1">
    <property type="nucleotide sequence ID" value="NZ_WACR01000007.1"/>
</dbReference>
<accession>A0A6N6M6E2</accession>
<proteinExistence type="predicted"/>
<keyword evidence="1" id="KW-1133">Transmembrane helix</keyword>
<organism evidence="2 3">
    <name type="scientific">Salibacter halophilus</name>
    <dbReference type="NCBI Taxonomy" id="1803916"/>
    <lineage>
        <taxon>Bacteria</taxon>
        <taxon>Pseudomonadati</taxon>
        <taxon>Bacteroidota</taxon>
        <taxon>Flavobacteriia</taxon>
        <taxon>Flavobacteriales</taxon>
        <taxon>Salibacteraceae</taxon>
        <taxon>Salibacter</taxon>
    </lineage>
</organism>